<dbReference type="GeneID" id="36545070"/>
<protein>
    <submittedName>
        <fullName evidence="2">Uncharacterized protein</fullName>
    </submittedName>
</protein>
<keyword evidence="3" id="KW-1185">Reference proteome</keyword>
<evidence type="ECO:0000313" key="2">
    <source>
        <dbReference type="EMBL" id="PKY02102.1"/>
    </source>
</evidence>
<feature type="compositionally biased region" description="Acidic residues" evidence="1">
    <location>
        <begin position="34"/>
        <end position="43"/>
    </location>
</feature>
<reference evidence="2" key="1">
    <citation type="submission" date="2016-12" db="EMBL/GenBank/DDBJ databases">
        <title>The genomes of Aspergillus section Nigri reveals drivers in fungal speciation.</title>
        <authorList>
            <consortium name="DOE Joint Genome Institute"/>
            <person name="Vesth T.C."/>
            <person name="Nybo J."/>
            <person name="Theobald S."/>
            <person name="Brandl J."/>
            <person name="Frisvad J.C."/>
            <person name="Nielsen K.F."/>
            <person name="Lyhne E.K."/>
            <person name="Kogle M.E."/>
            <person name="Kuo A."/>
            <person name="Riley R."/>
            <person name="Clum A."/>
            <person name="Nolan M."/>
            <person name="Lipzen A."/>
            <person name="Salamov A."/>
            <person name="Henrissat B."/>
            <person name="Wiebenga A."/>
            <person name="De vries R.P."/>
            <person name="Grigoriev I.V."/>
            <person name="Mortensen U.H."/>
            <person name="Andersen M.R."/>
            <person name="Baker S.E."/>
        </authorList>
    </citation>
    <scope>NUCLEOTIDE SEQUENCE</scope>
    <source>
        <strain evidence="2">IBT 28561</strain>
    </source>
</reference>
<gene>
    <name evidence="2" type="ORF">P168DRAFT_292207</name>
</gene>
<accession>A0A2I1CWV6</accession>
<evidence type="ECO:0000313" key="3">
    <source>
        <dbReference type="Proteomes" id="UP000234254"/>
    </source>
</evidence>
<comment type="caution">
    <text evidence="2">The sequence shown here is derived from an EMBL/GenBank/DDBJ whole genome shotgun (WGS) entry which is preliminary data.</text>
</comment>
<dbReference type="EMBL" id="MSFM01000010">
    <property type="protein sequence ID" value="PKY02102.1"/>
    <property type="molecule type" value="Genomic_DNA"/>
</dbReference>
<dbReference type="RefSeq" id="XP_024690696.1">
    <property type="nucleotide sequence ID" value="XM_024837546.1"/>
</dbReference>
<name>A0A2I1CWV6_ASPC2</name>
<dbReference type="VEuPathDB" id="FungiDB:P168DRAFT_292207"/>
<feature type="region of interest" description="Disordered" evidence="1">
    <location>
        <begin position="1"/>
        <end position="47"/>
    </location>
</feature>
<dbReference type="OrthoDB" id="4526763at2759"/>
<dbReference type="Proteomes" id="UP000234254">
    <property type="component" value="Unassembled WGS sequence"/>
</dbReference>
<dbReference type="AlphaFoldDB" id="A0A2I1CWV6"/>
<feature type="compositionally biased region" description="Polar residues" evidence="1">
    <location>
        <begin position="11"/>
        <end position="29"/>
    </location>
</feature>
<organism evidence="2 3">
    <name type="scientific">Aspergillus campestris (strain IBT 28561)</name>
    <dbReference type="NCBI Taxonomy" id="1392248"/>
    <lineage>
        <taxon>Eukaryota</taxon>
        <taxon>Fungi</taxon>
        <taxon>Dikarya</taxon>
        <taxon>Ascomycota</taxon>
        <taxon>Pezizomycotina</taxon>
        <taxon>Eurotiomycetes</taxon>
        <taxon>Eurotiomycetidae</taxon>
        <taxon>Eurotiales</taxon>
        <taxon>Aspergillaceae</taxon>
        <taxon>Aspergillus</taxon>
        <taxon>Aspergillus subgen. Circumdati</taxon>
    </lineage>
</organism>
<proteinExistence type="predicted"/>
<sequence>MSMLDRLDSVNAGSQTPIPIPSLKTSGPTVFTDDFSDDTESESIQDSLSKRRRHGVYFHRPPVWWTASPSETVSSAFDDDVEDPRLHGRYTSTSLNRDGAFDIFEEPRSFSPQSWEQHLSWKLAAPSANALAGLRSLSWESDQDIPLLRGWRPYGTRGRLPPPEHLHGTSDRASDRTWSSRCPPRSVLRQTALKLCTRLRSYKDVRLELGERWAIQEGSLVICLDPSYTLLDRRETLADEFHPIAGEIYVVCRLYADLWALCAKVSLTLPEKCATDETGRNTTSLGFLPLCAVTLAANFSGFARRCYRSYSDDPSQPVHPGNGLPVMPPPRSHSINASKQIFQSTKPGVSLPNMSLGSLSNTFLEADTEFVPLDSTLEHVMARLTEKGERLRRLKSRVSGHKSWNVPKLPDAWRVDLDKNGYFSRLRHRSSNSQTSDHGRRLYLGKHRRSSSSTSERLKNLIRIA</sequence>
<evidence type="ECO:0000256" key="1">
    <source>
        <dbReference type="SAM" id="MobiDB-lite"/>
    </source>
</evidence>